<evidence type="ECO:0000256" key="2">
    <source>
        <dbReference type="ARBA" id="ARBA00022475"/>
    </source>
</evidence>
<dbReference type="GO" id="GO:0051301">
    <property type="term" value="P:cell division"/>
    <property type="evidence" value="ECO:0007669"/>
    <property type="project" value="UniProtKB-KW"/>
</dbReference>
<dbReference type="EMBL" id="BMZB01000001">
    <property type="protein sequence ID" value="GGZ29604.1"/>
    <property type="molecule type" value="Genomic_DNA"/>
</dbReference>
<organism evidence="12 13">
    <name type="scientific">Asticcacaulis endophyticus</name>
    <dbReference type="NCBI Taxonomy" id="1395890"/>
    <lineage>
        <taxon>Bacteria</taxon>
        <taxon>Pseudomonadati</taxon>
        <taxon>Pseudomonadota</taxon>
        <taxon>Alphaproteobacteria</taxon>
        <taxon>Caulobacterales</taxon>
        <taxon>Caulobacteraceae</taxon>
        <taxon>Asticcacaulis</taxon>
    </lineage>
</organism>
<evidence type="ECO:0000256" key="7">
    <source>
        <dbReference type="ARBA" id="ARBA00023136"/>
    </source>
</evidence>
<evidence type="ECO:0000256" key="10">
    <source>
        <dbReference type="SAM" id="Phobius"/>
    </source>
</evidence>
<evidence type="ECO:0000256" key="4">
    <source>
        <dbReference type="ARBA" id="ARBA00022618"/>
    </source>
</evidence>
<name>A0A918Q202_9CAUL</name>
<evidence type="ECO:0000256" key="8">
    <source>
        <dbReference type="ARBA" id="ARBA00023306"/>
    </source>
</evidence>
<comment type="subcellular location">
    <subcellularLocation>
        <location evidence="1">Cell membrane</location>
        <topology evidence="1">Multi-pass membrane protein</topology>
    </subcellularLocation>
    <subcellularLocation>
        <location evidence="9">Membrane</location>
        <topology evidence="9">Multi-pass membrane protein</topology>
    </subcellularLocation>
</comment>
<dbReference type="Pfam" id="PF01618">
    <property type="entry name" value="MotA_ExbB"/>
    <property type="match status" value="1"/>
</dbReference>
<evidence type="ECO:0000256" key="6">
    <source>
        <dbReference type="ARBA" id="ARBA00022989"/>
    </source>
</evidence>
<evidence type="ECO:0000256" key="9">
    <source>
        <dbReference type="RuleBase" id="RU004057"/>
    </source>
</evidence>
<keyword evidence="5 10" id="KW-0812">Transmembrane</keyword>
<reference evidence="12" key="2">
    <citation type="submission" date="2020-09" db="EMBL/GenBank/DDBJ databases">
        <authorList>
            <person name="Sun Q."/>
            <person name="Kim S."/>
        </authorList>
    </citation>
    <scope>NUCLEOTIDE SEQUENCE</scope>
    <source>
        <strain evidence="12">KCTC 32296</strain>
    </source>
</reference>
<keyword evidence="9" id="KW-0653">Protein transport</keyword>
<dbReference type="Proteomes" id="UP000662572">
    <property type="component" value="Unassembled WGS sequence"/>
</dbReference>
<dbReference type="GO" id="GO:0005886">
    <property type="term" value="C:plasma membrane"/>
    <property type="evidence" value="ECO:0007669"/>
    <property type="project" value="UniProtKB-SubCell"/>
</dbReference>
<gene>
    <name evidence="12" type="primary">tolQ</name>
    <name evidence="12" type="ORF">GCM10011273_14570</name>
</gene>
<sequence length="239" mass="25379">MEAAAAPEALSSGLNFVELFMQADWVVKSVMIGLVLASLWSWAIIIDKTMKLNRLNKEADGFEGTLASGRPLEDIGASLGTNPTQPFQKLLVAVTAAWRDYKGKVITPSQSDLLVNQIDRELNHVISAEADQIEDGLSILAVIATASPFIGLFGTVWGIMNAFGAIAAQGDTNLATVAPAISEALFATAMGLAAAIPAYIGYNLFSAKTGRFVGRMEGFADELMVSVTRRLADKLGSLK</sequence>
<feature type="domain" description="MotA/TolQ/ExbB proton channel" evidence="11">
    <location>
        <begin position="116"/>
        <end position="217"/>
    </location>
</feature>
<keyword evidence="8" id="KW-0131">Cell cycle</keyword>
<dbReference type="InterPro" id="IPR002898">
    <property type="entry name" value="MotA_ExbB_proton_chnl"/>
</dbReference>
<proteinExistence type="inferred from homology"/>
<keyword evidence="7 10" id="KW-0472">Membrane</keyword>
<evidence type="ECO:0000256" key="5">
    <source>
        <dbReference type="ARBA" id="ARBA00022692"/>
    </source>
</evidence>
<protein>
    <submittedName>
        <fullName evidence="12">Tol-Pal system subunit TolQ</fullName>
    </submittedName>
</protein>
<dbReference type="GO" id="GO:0017038">
    <property type="term" value="P:protein import"/>
    <property type="evidence" value="ECO:0007669"/>
    <property type="project" value="TreeGrafter"/>
</dbReference>
<feature type="transmembrane region" description="Helical" evidence="10">
    <location>
        <begin position="137"/>
        <end position="160"/>
    </location>
</feature>
<evidence type="ECO:0000313" key="12">
    <source>
        <dbReference type="EMBL" id="GGZ29604.1"/>
    </source>
</evidence>
<keyword evidence="13" id="KW-1185">Reference proteome</keyword>
<feature type="transmembrane region" description="Helical" evidence="10">
    <location>
        <begin position="25"/>
        <end position="46"/>
    </location>
</feature>
<dbReference type="PANTHER" id="PTHR30625:SF3">
    <property type="entry name" value="TOL-PAL SYSTEM PROTEIN TOLQ"/>
    <property type="match status" value="1"/>
</dbReference>
<evidence type="ECO:0000259" key="11">
    <source>
        <dbReference type="Pfam" id="PF01618"/>
    </source>
</evidence>
<accession>A0A918Q202</accession>
<dbReference type="AlphaFoldDB" id="A0A918Q202"/>
<feature type="transmembrane region" description="Helical" evidence="10">
    <location>
        <begin position="180"/>
        <end position="205"/>
    </location>
</feature>
<evidence type="ECO:0000313" key="13">
    <source>
        <dbReference type="Proteomes" id="UP000662572"/>
    </source>
</evidence>
<evidence type="ECO:0000256" key="3">
    <source>
        <dbReference type="ARBA" id="ARBA00022519"/>
    </source>
</evidence>
<keyword evidence="6 10" id="KW-1133">Transmembrane helix</keyword>
<dbReference type="GO" id="GO:0043213">
    <property type="term" value="P:bacteriocin transport"/>
    <property type="evidence" value="ECO:0007669"/>
    <property type="project" value="InterPro"/>
</dbReference>
<dbReference type="InterPro" id="IPR014163">
    <property type="entry name" value="Tol-Pal_TolQ"/>
</dbReference>
<keyword evidence="2" id="KW-1003">Cell membrane</keyword>
<dbReference type="InterPro" id="IPR050790">
    <property type="entry name" value="ExbB/TolQ_transport"/>
</dbReference>
<keyword evidence="4" id="KW-0132">Cell division</keyword>
<reference evidence="12" key="1">
    <citation type="journal article" date="2014" name="Int. J. Syst. Evol. Microbiol.">
        <title>Complete genome sequence of Corynebacterium casei LMG S-19264T (=DSM 44701T), isolated from a smear-ripened cheese.</title>
        <authorList>
            <consortium name="US DOE Joint Genome Institute (JGI-PGF)"/>
            <person name="Walter F."/>
            <person name="Albersmeier A."/>
            <person name="Kalinowski J."/>
            <person name="Ruckert C."/>
        </authorList>
    </citation>
    <scope>NUCLEOTIDE SEQUENCE</scope>
    <source>
        <strain evidence="12">KCTC 32296</strain>
    </source>
</reference>
<dbReference type="NCBIfam" id="TIGR02796">
    <property type="entry name" value="tolQ"/>
    <property type="match status" value="1"/>
</dbReference>
<comment type="caution">
    <text evidence="12">The sequence shown here is derived from an EMBL/GenBank/DDBJ whole genome shotgun (WGS) entry which is preliminary data.</text>
</comment>
<dbReference type="RefSeq" id="WP_189485709.1">
    <property type="nucleotide sequence ID" value="NZ_BMZB01000001.1"/>
</dbReference>
<evidence type="ECO:0000256" key="1">
    <source>
        <dbReference type="ARBA" id="ARBA00004651"/>
    </source>
</evidence>
<comment type="similarity">
    <text evidence="9">Belongs to the exbB/tolQ family.</text>
</comment>
<keyword evidence="3" id="KW-0997">Cell inner membrane</keyword>
<keyword evidence="9" id="KW-0813">Transport</keyword>
<dbReference type="PANTHER" id="PTHR30625">
    <property type="entry name" value="PROTEIN TOLQ"/>
    <property type="match status" value="1"/>
</dbReference>